<protein>
    <submittedName>
        <fullName evidence="1">Uncharacterized protein</fullName>
    </submittedName>
</protein>
<sequence>MTGFDNAAGPQGLVIGLIEKAASELDAMSNAAGDIAPNVGDLSETLVNAQRIADRASLELRRLTKKLEKSAA</sequence>
<dbReference type="OrthoDB" id="7307626at2"/>
<dbReference type="Proteomes" id="UP000283458">
    <property type="component" value="Unassembled WGS sequence"/>
</dbReference>
<name>A0A418VN75_9PROT</name>
<dbReference type="RefSeq" id="WP_119834038.1">
    <property type="nucleotide sequence ID" value="NZ_QYUL01000005.1"/>
</dbReference>
<comment type="caution">
    <text evidence="1">The sequence shown here is derived from an EMBL/GenBank/DDBJ whole genome shotgun (WGS) entry which is preliminary data.</text>
</comment>
<reference evidence="1 2" key="1">
    <citation type="submission" date="2018-09" db="EMBL/GenBank/DDBJ databases">
        <authorList>
            <person name="Zhu H."/>
        </authorList>
    </citation>
    <scope>NUCLEOTIDE SEQUENCE [LARGE SCALE GENOMIC DNA]</scope>
    <source>
        <strain evidence="1 2">K2W22B-5</strain>
    </source>
</reference>
<dbReference type="AlphaFoldDB" id="A0A418VN75"/>
<dbReference type="EMBL" id="QYUL01000005">
    <property type="protein sequence ID" value="RJF77594.1"/>
    <property type="molecule type" value="Genomic_DNA"/>
</dbReference>
<proteinExistence type="predicted"/>
<evidence type="ECO:0000313" key="2">
    <source>
        <dbReference type="Proteomes" id="UP000283458"/>
    </source>
</evidence>
<gene>
    <name evidence="1" type="ORF">D3877_26040</name>
</gene>
<accession>A0A418VN75</accession>
<organism evidence="1 2">
    <name type="scientific">Azospirillum cavernae</name>
    <dbReference type="NCBI Taxonomy" id="2320860"/>
    <lineage>
        <taxon>Bacteria</taxon>
        <taxon>Pseudomonadati</taxon>
        <taxon>Pseudomonadota</taxon>
        <taxon>Alphaproteobacteria</taxon>
        <taxon>Rhodospirillales</taxon>
        <taxon>Azospirillaceae</taxon>
        <taxon>Azospirillum</taxon>
    </lineage>
</organism>
<evidence type="ECO:0000313" key="1">
    <source>
        <dbReference type="EMBL" id="RJF77594.1"/>
    </source>
</evidence>
<keyword evidence="2" id="KW-1185">Reference proteome</keyword>